<evidence type="ECO:0000256" key="2">
    <source>
        <dbReference type="PROSITE-ProRule" id="PRU00703"/>
    </source>
</evidence>
<feature type="domain" description="CBS" evidence="3">
    <location>
        <begin position="211"/>
        <end position="269"/>
    </location>
</feature>
<dbReference type="PANTHER" id="PTHR43080">
    <property type="entry name" value="CBS DOMAIN-CONTAINING PROTEIN CBSX3, MITOCHONDRIAL"/>
    <property type="match status" value="1"/>
</dbReference>
<dbReference type="Gene3D" id="3.90.1280.20">
    <property type="match status" value="1"/>
</dbReference>
<feature type="domain" description="CBS" evidence="3">
    <location>
        <begin position="10"/>
        <end position="66"/>
    </location>
</feature>
<dbReference type="InterPro" id="IPR051257">
    <property type="entry name" value="Diverse_CBS-Domain"/>
</dbReference>
<gene>
    <name evidence="4" type="ORF">IHE51_01535</name>
</gene>
<evidence type="ECO:0000259" key="3">
    <source>
        <dbReference type="PROSITE" id="PS51371"/>
    </source>
</evidence>
<dbReference type="InterPro" id="IPR046342">
    <property type="entry name" value="CBS_dom_sf"/>
</dbReference>
<evidence type="ECO:0000313" key="5">
    <source>
        <dbReference type="Proteomes" id="UP000718571"/>
    </source>
</evidence>
<evidence type="ECO:0000313" key="4">
    <source>
        <dbReference type="EMBL" id="MBE5728520.1"/>
    </source>
</evidence>
<dbReference type="AlphaFoldDB" id="A0A8T3UVK4"/>
<dbReference type="SMART" id="SM00116">
    <property type="entry name" value="CBS"/>
    <property type="match status" value="4"/>
</dbReference>
<dbReference type="Pfam" id="PF00571">
    <property type="entry name" value="CBS"/>
    <property type="match status" value="4"/>
</dbReference>
<accession>A0A8T3UVK4</accession>
<dbReference type="PANTHER" id="PTHR43080:SF2">
    <property type="entry name" value="CBS DOMAIN-CONTAINING PROTEIN"/>
    <property type="match status" value="1"/>
</dbReference>
<protein>
    <submittedName>
        <fullName evidence="4">CBS domain-containing protein</fullName>
    </submittedName>
</protein>
<dbReference type="Gene3D" id="3.10.580.10">
    <property type="entry name" value="CBS-domain"/>
    <property type="match status" value="2"/>
</dbReference>
<dbReference type="SUPFAM" id="SSF54631">
    <property type="entry name" value="CBS-domain pair"/>
    <property type="match status" value="3"/>
</dbReference>
<dbReference type="CDD" id="cd02205">
    <property type="entry name" value="CBS_pair_SF"/>
    <property type="match status" value="1"/>
</dbReference>
<comment type="caution">
    <text evidence="4">The sequence shown here is derived from an EMBL/GenBank/DDBJ whole genome shotgun (WGS) entry which is preliminary data.</text>
</comment>
<name>A0A8T3UVK4_9ARCH</name>
<dbReference type="PROSITE" id="PS51371">
    <property type="entry name" value="CBS"/>
    <property type="match status" value="4"/>
</dbReference>
<feature type="domain" description="CBS" evidence="3">
    <location>
        <begin position="134"/>
        <end position="190"/>
    </location>
</feature>
<dbReference type="InterPro" id="IPR000644">
    <property type="entry name" value="CBS_dom"/>
</dbReference>
<dbReference type="EMBL" id="JADFAR010000019">
    <property type="protein sequence ID" value="MBE5728520.1"/>
    <property type="molecule type" value="Genomic_DNA"/>
</dbReference>
<reference evidence="4 5" key="1">
    <citation type="submission" date="2020-09" db="EMBL/GenBank/DDBJ databases">
        <title>Genomic characterization of a novel Parvarchaeota family in acid mine drainage sediments.</title>
        <authorList>
            <person name="Luo Z.-H."/>
        </authorList>
    </citation>
    <scope>NUCLEOTIDE SEQUENCE [LARGE SCALE GENOMIC DNA]</scope>
    <source>
        <strain evidence="4">MAS1_bins.189</strain>
    </source>
</reference>
<keyword evidence="1 2" id="KW-0129">CBS domain</keyword>
<proteinExistence type="predicted"/>
<organism evidence="4 5">
    <name type="scientific">Candidatus Acidifodinimicrobium mancum</name>
    <dbReference type="NCBI Taxonomy" id="2898728"/>
    <lineage>
        <taxon>Archaea</taxon>
        <taxon>Candidatus Parvarchaeota</taxon>
        <taxon>Candidatus Acidifodinimicrobiaceae</taxon>
        <taxon>Candidatus Acidifodinimicrobium</taxon>
    </lineage>
</organism>
<evidence type="ECO:0000256" key="1">
    <source>
        <dbReference type="ARBA" id="ARBA00023122"/>
    </source>
</evidence>
<feature type="domain" description="CBS" evidence="3">
    <location>
        <begin position="70"/>
        <end position="127"/>
    </location>
</feature>
<sequence>MNEILVSKIMTRKVVTTTENSSIAKVMMLMDSRGIKEVPVLKDGKYIGTVIYYDFISNTQANQNEKIDKFTKRVPVLSPKDTIDKAIKLMVDSGVSGLPVIDESHVVGILSDYDIFKLLINNHIFDNFKVSNIIIKRFPILRPEDTIKKAADLAAMNKVDNIPVLDNFGKMIGEVMIHDILKYIYSQKTGRQGKKDAYKGEQTETKAVDIMRRDSSPTVITLNLRKALENLISKKAKAAVVVDVDGRPIGILSRIKILSLLRGKNIGDQIKVEISGDFTFDSIMLLKAEVDRREKMFAEVAKFNEIRFYIKRVKGQLTSRYEMTANVFGKRRFNIKAMDVGEENVIREVMDKLDSIVGRIK</sequence>
<dbReference type="Proteomes" id="UP000718571">
    <property type="component" value="Unassembled WGS sequence"/>
</dbReference>